<sequence>MQRAVATSMNSRANKRYGLFSTSIRRQHRSHLVLGQSSVEGKVIAVRREDQSVWERRAPLAPANVRRLTRAGVKVIVQPSNRRAYPMQVPTTFKQVEHMSTTDDFGNCQLIRMVCRQVQGGISVLWFQACPLVPGLSSGSKPVCSLVPGLLLSRGSGPRRHL</sequence>
<keyword evidence="2" id="KW-1185">Reference proteome</keyword>
<organism evidence="1 2">
    <name type="scientific">Timema podura</name>
    <name type="common">Walking stick</name>
    <dbReference type="NCBI Taxonomy" id="61482"/>
    <lineage>
        <taxon>Eukaryota</taxon>
        <taxon>Metazoa</taxon>
        <taxon>Ecdysozoa</taxon>
        <taxon>Arthropoda</taxon>
        <taxon>Hexapoda</taxon>
        <taxon>Insecta</taxon>
        <taxon>Pterygota</taxon>
        <taxon>Neoptera</taxon>
        <taxon>Polyneoptera</taxon>
        <taxon>Phasmatodea</taxon>
        <taxon>Timematodea</taxon>
        <taxon>Timematoidea</taxon>
        <taxon>Timematidae</taxon>
        <taxon>Timema</taxon>
    </lineage>
</organism>
<dbReference type="EMBL" id="CAJPIN010110473">
    <property type="protein sequence ID" value="CAG2068984.1"/>
    <property type="molecule type" value="Genomic_DNA"/>
</dbReference>
<accession>A0ABN7PMK9</accession>
<reference evidence="1" key="1">
    <citation type="submission" date="2021-03" db="EMBL/GenBank/DDBJ databases">
        <authorList>
            <person name="Tran Van P."/>
        </authorList>
    </citation>
    <scope>NUCLEOTIDE SEQUENCE</scope>
</reference>
<comment type="caution">
    <text evidence="1">The sequence shown here is derived from an EMBL/GenBank/DDBJ whole genome shotgun (WGS) entry which is preliminary data.</text>
</comment>
<proteinExistence type="predicted"/>
<dbReference type="SUPFAM" id="SSF52283">
    <property type="entry name" value="Formate/glycerate dehydrogenase catalytic domain-like"/>
    <property type="match status" value="1"/>
</dbReference>
<gene>
    <name evidence="1" type="ORF">TPAB3V08_LOCUS15927</name>
</gene>
<evidence type="ECO:0000313" key="1">
    <source>
        <dbReference type="EMBL" id="CAG2068984.1"/>
    </source>
</evidence>
<dbReference type="Gene3D" id="3.40.50.720">
    <property type="entry name" value="NAD(P)-binding Rossmann-like Domain"/>
    <property type="match status" value="1"/>
</dbReference>
<feature type="non-terminal residue" evidence="1">
    <location>
        <position position="162"/>
    </location>
</feature>
<evidence type="ECO:0000313" key="2">
    <source>
        <dbReference type="Proteomes" id="UP001153148"/>
    </source>
</evidence>
<dbReference type="Proteomes" id="UP001153148">
    <property type="component" value="Unassembled WGS sequence"/>
</dbReference>
<protein>
    <submittedName>
        <fullName evidence="1">Uncharacterized protein</fullName>
    </submittedName>
</protein>
<name>A0ABN7PMK9_TIMPD</name>